<dbReference type="Proteomes" id="UP000036061">
    <property type="component" value="Chromosome"/>
</dbReference>
<proteinExistence type="predicted"/>
<gene>
    <name evidence="2" type="ORF">AB432_000510</name>
</gene>
<dbReference type="AlphaFoldDB" id="A0A2Z4MBB9"/>
<organism evidence="2 3">
    <name type="scientific">Brevibacillus brevis</name>
    <name type="common">Bacillus brevis</name>
    <dbReference type="NCBI Taxonomy" id="1393"/>
    <lineage>
        <taxon>Bacteria</taxon>
        <taxon>Bacillati</taxon>
        <taxon>Bacillota</taxon>
        <taxon>Bacilli</taxon>
        <taxon>Bacillales</taxon>
        <taxon>Paenibacillaceae</taxon>
        <taxon>Brevibacillus</taxon>
    </lineage>
</organism>
<accession>A0A2Z4MBB9</accession>
<feature type="compositionally biased region" description="Acidic residues" evidence="1">
    <location>
        <begin position="196"/>
        <end position="207"/>
    </location>
</feature>
<reference evidence="2 3" key="1">
    <citation type="journal article" date="2015" name="Genome Announc.">
        <title>Draft Genome Sequence of Brevibacillus brevis DZQ7, a Plant Growth-Promoting Rhizobacterium with Broad-Spectrum Antimicrobial Activity.</title>
        <authorList>
            <person name="Hou Q."/>
            <person name="Wang C."/>
            <person name="Hou X."/>
            <person name="Xia Z."/>
            <person name="Ye J."/>
            <person name="Liu K."/>
            <person name="Liu H."/>
            <person name="Wang J."/>
            <person name="Guo H."/>
            <person name="Yu X."/>
            <person name="Yang Y."/>
            <person name="Du B."/>
            <person name="Ding Y."/>
        </authorList>
    </citation>
    <scope>NUCLEOTIDE SEQUENCE [LARGE SCALE GENOMIC DNA]</scope>
    <source>
        <strain evidence="2 3">DZQ7</strain>
    </source>
</reference>
<dbReference type="RefSeq" id="WP_048035544.1">
    <property type="nucleotide sequence ID" value="NZ_CP030117.1"/>
</dbReference>
<name>A0A2Z4MBB9_BREBE</name>
<protein>
    <submittedName>
        <fullName evidence="2">Uncharacterized protein</fullName>
    </submittedName>
</protein>
<evidence type="ECO:0000256" key="1">
    <source>
        <dbReference type="SAM" id="MobiDB-lite"/>
    </source>
</evidence>
<feature type="compositionally biased region" description="Basic and acidic residues" evidence="1">
    <location>
        <begin position="178"/>
        <end position="191"/>
    </location>
</feature>
<evidence type="ECO:0000313" key="3">
    <source>
        <dbReference type="Proteomes" id="UP000036061"/>
    </source>
</evidence>
<evidence type="ECO:0000313" key="2">
    <source>
        <dbReference type="EMBL" id="AWX53661.1"/>
    </source>
</evidence>
<feature type="region of interest" description="Disordered" evidence="1">
    <location>
        <begin position="176"/>
        <end position="207"/>
    </location>
</feature>
<sequence>MLQKSKKILFSLLLLPFIFLFLISTKTEANPTTIEMDIKEHSLKKIFKTEEKFAQSFNSKFGIDPLDEIKGDVKLSLKFKKQKDSKEQRDVSGKATVKIGNEKFTFPIEEGSLVKSINSEGKEVYFLDADSTFKSKDGNKEVSSLTFAWNKDFSKMEGAISVGTISDFSYITFGNSDKPIRGTTEEERQELADNQQEFDTDEYGEEE</sequence>
<dbReference type="EMBL" id="CP030117">
    <property type="protein sequence ID" value="AWX53661.1"/>
    <property type="molecule type" value="Genomic_DNA"/>
</dbReference>